<keyword evidence="3" id="KW-0804">Transcription</keyword>
<evidence type="ECO:0000256" key="2">
    <source>
        <dbReference type="ARBA" id="ARBA00023125"/>
    </source>
</evidence>
<feature type="domain" description="HTH hxlR-type" evidence="4">
    <location>
        <begin position="13"/>
        <end position="113"/>
    </location>
</feature>
<organism evidence="5 6">
    <name type="scientific">Gryllotalpicola protaetiae</name>
    <dbReference type="NCBI Taxonomy" id="2419771"/>
    <lineage>
        <taxon>Bacteria</taxon>
        <taxon>Bacillati</taxon>
        <taxon>Actinomycetota</taxon>
        <taxon>Actinomycetes</taxon>
        <taxon>Micrococcales</taxon>
        <taxon>Microbacteriaceae</taxon>
        <taxon>Gryllotalpicola</taxon>
    </lineage>
</organism>
<evidence type="ECO:0000313" key="5">
    <source>
        <dbReference type="EMBL" id="AYG05369.1"/>
    </source>
</evidence>
<dbReference type="SUPFAM" id="SSF46785">
    <property type="entry name" value="Winged helix' DNA-binding domain"/>
    <property type="match status" value="1"/>
</dbReference>
<evidence type="ECO:0000256" key="3">
    <source>
        <dbReference type="ARBA" id="ARBA00023163"/>
    </source>
</evidence>
<dbReference type="Proteomes" id="UP000275069">
    <property type="component" value="Chromosome"/>
</dbReference>
<dbReference type="Pfam" id="PF01638">
    <property type="entry name" value="HxlR"/>
    <property type="match status" value="1"/>
</dbReference>
<dbReference type="EMBL" id="CP032624">
    <property type="protein sequence ID" value="AYG05369.1"/>
    <property type="molecule type" value="Genomic_DNA"/>
</dbReference>
<dbReference type="PROSITE" id="PS51118">
    <property type="entry name" value="HTH_HXLR"/>
    <property type="match status" value="1"/>
</dbReference>
<dbReference type="InterPro" id="IPR002577">
    <property type="entry name" value="HTH_HxlR"/>
</dbReference>
<accession>A0A387BWT0</accession>
<dbReference type="RefSeq" id="WP_120790897.1">
    <property type="nucleotide sequence ID" value="NZ_CP032624.1"/>
</dbReference>
<keyword evidence="2" id="KW-0238">DNA-binding</keyword>
<keyword evidence="1" id="KW-0805">Transcription regulation</keyword>
<dbReference type="InterPro" id="IPR036390">
    <property type="entry name" value="WH_DNA-bd_sf"/>
</dbReference>
<evidence type="ECO:0000313" key="6">
    <source>
        <dbReference type="Proteomes" id="UP000275069"/>
    </source>
</evidence>
<reference evidence="5 6" key="1">
    <citation type="submission" date="2018-09" db="EMBL/GenBank/DDBJ databases">
        <title>Genome sequencing of strain 2DFW10M-5.</title>
        <authorList>
            <person name="Heo J."/>
            <person name="Kim S.-J."/>
            <person name="Kwon S.-W."/>
        </authorList>
    </citation>
    <scope>NUCLEOTIDE SEQUENCE [LARGE SCALE GENOMIC DNA]</scope>
    <source>
        <strain evidence="5 6">2DFW10M-5</strain>
    </source>
</reference>
<gene>
    <name evidence="5" type="ORF">D7I44_10450</name>
</gene>
<dbReference type="InterPro" id="IPR036388">
    <property type="entry name" value="WH-like_DNA-bd_sf"/>
</dbReference>
<evidence type="ECO:0000256" key="1">
    <source>
        <dbReference type="ARBA" id="ARBA00023015"/>
    </source>
</evidence>
<dbReference type="OrthoDB" id="9792527at2"/>
<keyword evidence="6" id="KW-1185">Reference proteome</keyword>
<sequence length="155" mass="17173">MSEITTPAADAFCSIERTLGVVGERWTFLILREALIEGATRFSEFSDALGIAPNILTSRLATLTEAGVLEKREYREPGGRPRMSYHPTEAGKQLLVVLAALQQWGDDYVPYPAGATQLRVSADGHRPVRVGFVEDVKALRPVDNIQWVRTSTYPQ</sequence>
<proteinExistence type="predicted"/>
<dbReference type="AlphaFoldDB" id="A0A387BWT0"/>
<dbReference type="Gene3D" id="1.10.10.10">
    <property type="entry name" value="Winged helix-like DNA-binding domain superfamily/Winged helix DNA-binding domain"/>
    <property type="match status" value="1"/>
</dbReference>
<protein>
    <submittedName>
        <fullName evidence="5">Transcriptional regulator</fullName>
    </submittedName>
</protein>
<evidence type="ECO:0000259" key="4">
    <source>
        <dbReference type="PROSITE" id="PS51118"/>
    </source>
</evidence>
<dbReference type="PANTHER" id="PTHR33204">
    <property type="entry name" value="TRANSCRIPTIONAL REGULATOR, MARR FAMILY"/>
    <property type="match status" value="1"/>
</dbReference>
<dbReference type="KEGG" id="gry:D7I44_10450"/>
<name>A0A387BWT0_9MICO</name>
<dbReference type="PANTHER" id="PTHR33204:SF18">
    <property type="entry name" value="TRANSCRIPTIONAL REGULATORY PROTEIN"/>
    <property type="match status" value="1"/>
</dbReference>
<dbReference type="GO" id="GO:0003677">
    <property type="term" value="F:DNA binding"/>
    <property type="evidence" value="ECO:0007669"/>
    <property type="project" value="UniProtKB-KW"/>
</dbReference>